<dbReference type="EMBL" id="UFYI01000007">
    <property type="protein sequence ID" value="STD24176.1"/>
    <property type="molecule type" value="Genomic_DNA"/>
</dbReference>
<accession>A0A376FEG1</accession>
<evidence type="ECO:0000313" key="2">
    <source>
        <dbReference type="Proteomes" id="UP000255163"/>
    </source>
</evidence>
<gene>
    <name evidence="1" type="ORF">NCTC12123_04253</name>
</gene>
<reference evidence="1 2" key="1">
    <citation type="submission" date="2018-06" db="EMBL/GenBank/DDBJ databases">
        <authorList>
            <consortium name="Pathogen Informatics"/>
            <person name="Doyle S."/>
        </authorList>
    </citation>
    <scope>NUCLEOTIDE SEQUENCE [LARGE SCALE GENOMIC DNA]</scope>
    <source>
        <strain evidence="1 2">NCTC12123</strain>
    </source>
</reference>
<sequence>MNAQLKSGGPDWWLGISWDRLADGAKEYSGSYASAILTGLEKLSMLWSDTMMKSVDLMVKGTPVRFAVGILAMQGKAFSAVQRGAGDEKLCRGDDPGNGRDAGNEWTQRRAIIYRDAKADRPTGEGATGALAGENISVADY</sequence>
<organism evidence="1 2">
    <name type="scientific">Enterobacter asburiae</name>
    <dbReference type="NCBI Taxonomy" id="61645"/>
    <lineage>
        <taxon>Bacteria</taxon>
        <taxon>Pseudomonadati</taxon>
        <taxon>Pseudomonadota</taxon>
        <taxon>Gammaproteobacteria</taxon>
        <taxon>Enterobacterales</taxon>
        <taxon>Enterobacteriaceae</taxon>
        <taxon>Enterobacter</taxon>
        <taxon>Enterobacter cloacae complex</taxon>
    </lineage>
</organism>
<dbReference type="Proteomes" id="UP000255163">
    <property type="component" value="Unassembled WGS sequence"/>
</dbReference>
<dbReference type="AlphaFoldDB" id="A0A376FEG1"/>
<protein>
    <submittedName>
        <fullName evidence="1">Uncharacterized protein</fullName>
    </submittedName>
</protein>
<proteinExistence type="predicted"/>
<evidence type="ECO:0000313" key="1">
    <source>
        <dbReference type="EMBL" id="STD24176.1"/>
    </source>
</evidence>
<name>A0A376FEG1_ENTAS</name>